<evidence type="ECO:0000313" key="1">
    <source>
        <dbReference type="EMBL" id="ANC78847.1"/>
    </source>
</evidence>
<proteinExistence type="predicted"/>
<dbReference type="AlphaFoldDB" id="A0A160IRE3"/>
<sequence length="73" mass="8700">MKYGILLNLDPYSYCEFKSSQIQKLTLLCDDLIEKYNDEFSWQHNRVRKFCTKFKTFCLEALEKKKHIVGSGD</sequence>
<dbReference type="EMBL" id="CP015378">
    <property type="protein sequence ID" value="ANC78847.1"/>
    <property type="molecule type" value="Genomic_DNA"/>
</dbReference>
<evidence type="ECO:0000313" key="2">
    <source>
        <dbReference type="Proteomes" id="UP000076623"/>
    </source>
</evidence>
<keyword evidence="2" id="KW-1185">Reference proteome</keyword>
<name>A0A160IRE3_9BACL</name>
<organism evidence="1 2">
    <name type="scientific">Fictibacillus phosphorivorans</name>
    <dbReference type="NCBI Taxonomy" id="1221500"/>
    <lineage>
        <taxon>Bacteria</taxon>
        <taxon>Bacillati</taxon>
        <taxon>Bacillota</taxon>
        <taxon>Bacilli</taxon>
        <taxon>Bacillales</taxon>
        <taxon>Fictibacillaceae</taxon>
        <taxon>Fictibacillus</taxon>
    </lineage>
</organism>
<protein>
    <submittedName>
        <fullName evidence="1">Uncharacterized protein</fullName>
    </submittedName>
</protein>
<accession>A0A160IRE3</accession>
<reference evidence="1 2" key="1">
    <citation type="submission" date="2016-04" db="EMBL/GenBank/DDBJ databases">
        <title>Complete genome sequence of Fictibacillus phosphorivorans G25-29, a strain toxic to nematodes.</title>
        <authorList>
            <person name="Zheng Z."/>
        </authorList>
    </citation>
    <scope>NUCLEOTIDE SEQUENCE [LARGE SCALE GENOMIC DNA]</scope>
    <source>
        <strain evidence="1 2">G25-29</strain>
    </source>
</reference>
<gene>
    <name evidence="1" type="ORF">ABE65_019395</name>
</gene>
<dbReference type="KEGG" id="fpn:ABE65_019395"/>
<dbReference type="Proteomes" id="UP000076623">
    <property type="component" value="Chromosome"/>
</dbReference>